<gene>
    <name evidence="2" type="ORF">Poly41_56150</name>
</gene>
<dbReference type="Pfam" id="PF13385">
    <property type="entry name" value="Laminin_G_3"/>
    <property type="match status" value="1"/>
</dbReference>
<keyword evidence="1" id="KW-0472">Membrane</keyword>
<dbReference type="InterPro" id="IPR013320">
    <property type="entry name" value="ConA-like_dom_sf"/>
</dbReference>
<proteinExistence type="predicted"/>
<dbReference type="GO" id="GO:0016989">
    <property type="term" value="F:sigma factor antagonist activity"/>
    <property type="evidence" value="ECO:0007669"/>
    <property type="project" value="TreeGrafter"/>
</dbReference>
<dbReference type="SUPFAM" id="SSF49899">
    <property type="entry name" value="Concanavalin A-like lectins/glucanases"/>
    <property type="match status" value="1"/>
</dbReference>
<keyword evidence="1" id="KW-1133">Transmembrane helix</keyword>
<reference evidence="2 3" key="1">
    <citation type="submission" date="2019-02" db="EMBL/GenBank/DDBJ databases">
        <title>Deep-cultivation of Planctomycetes and their phenomic and genomic characterization uncovers novel biology.</title>
        <authorList>
            <person name="Wiegand S."/>
            <person name="Jogler M."/>
            <person name="Boedeker C."/>
            <person name="Pinto D."/>
            <person name="Vollmers J."/>
            <person name="Rivas-Marin E."/>
            <person name="Kohn T."/>
            <person name="Peeters S.H."/>
            <person name="Heuer A."/>
            <person name="Rast P."/>
            <person name="Oberbeckmann S."/>
            <person name="Bunk B."/>
            <person name="Jeske O."/>
            <person name="Meyerdierks A."/>
            <person name="Storesund J.E."/>
            <person name="Kallscheuer N."/>
            <person name="Luecker S."/>
            <person name="Lage O.M."/>
            <person name="Pohl T."/>
            <person name="Merkel B.J."/>
            <person name="Hornburger P."/>
            <person name="Mueller R.-W."/>
            <person name="Bruemmer F."/>
            <person name="Labrenz M."/>
            <person name="Spormann A.M."/>
            <person name="Op Den Camp H."/>
            <person name="Overmann J."/>
            <person name="Amann R."/>
            <person name="Jetten M.S.M."/>
            <person name="Mascher T."/>
            <person name="Medema M.H."/>
            <person name="Devos D.P."/>
            <person name="Kaster A.-K."/>
            <person name="Ovreas L."/>
            <person name="Rohde M."/>
            <person name="Galperin M.Y."/>
            <person name="Jogler C."/>
        </authorList>
    </citation>
    <scope>NUCLEOTIDE SEQUENCE [LARGE SCALE GENOMIC DNA]</scope>
    <source>
        <strain evidence="2 3">Poly41</strain>
    </source>
</reference>
<dbReference type="EMBL" id="SJPV01000012">
    <property type="protein sequence ID" value="TWU32637.1"/>
    <property type="molecule type" value="Genomic_DNA"/>
</dbReference>
<name>A0A5C6DAA1_9BACT</name>
<dbReference type="PANTHER" id="PTHR30273">
    <property type="entry name" value="PERIPLASMIC SIGNAL SENSOR AND SIGMA FACTOR ACTIVATOR FECR-RELATED"/>
    <property type="match status" value="1"/>
</dbReference>
<dbReference type="Gene3D" id="2.60.120.200">
    <property type="match status" value="1"/>
</dbReference>
<evidence type="ECO:0000256" key="1">
    <source>
        <dbReference type="SAM" id="Phobius"/>
    </source>
</evidence>
<accession>A0A5C6DAA1</accession>
<evidence type="ECO:0000313" key="2">
    <source>
        <dbReference type="EMBL" id="TWU32637.1"/>
    </source>
</evidence>
<evidence type="ECO:0000313" key="3">
    <source>
        <dbReference type="Proteomes" id="UP000319143"/>
    </source>
</evidence>
<dbReference type="RefSeq" id="WP_146530374.1">
    <property type="nucleotide sequence ID" value="NZ_SJPV01000012.1"/>
</dbReference>
<dbReference type="InterPro" id="IPR012373">
    <property type="entry name" value="Ferrdict_sens_TM"/>
</dbReference>
<dbReference type="PANTHER" id="PTHR30273:SF2">
    <property type="entry name" value="PROTEIN FECR"/>
    <property type="match status" value="1"/>
</dbReference>
<feature type="transmembrane region" description="Helical" evidence="1">
    <location>
        <begin position="78"/>
        <end position="98"/>
    </location>
</feature>
<dbReference type="AlphaFoldDB" id="A0A5C6DAA1"/>
<organism evidence="2 3">
    <name type="scientific">Novipirellula artificiosorum</name>
    <dbReference type="NCBI Taxonomy" id="2528016"/>
    <lineage>
        <taxon>Bacteria</taxon>
        <taxon>Pseudomonadati</taxon>
        <taxon>Planctomycetota</taxon>
        <taxon>Planctomycetia</taxon>
        <taxon>Pirellulales</taxon>
        <taxon>Pirellulaceae</taxon>
        <taxon>Novipirellula</taxon>
    </lineage>
</organism>
<dbReference type="OrthoDB" id="258532at2"/>
<sequence length="551" mass="61209">MNDLRFMDLVSNWLDGSLCAIESEELQAVLESSADRRSEFVDLCGLDADLRLMSEVVIGTPVGADSLRAPTKAKSVRALGSFGLIAAIAAGLFLTIGYEIGRDRKSDAEQQIATSQVASSDSDEVVESGCAVLSRVVDAKFAGDVQYHEGDSLQPGQFKLLSGAVQIDFFSGATMLIDEAAEVKLISSWEAECAQGKVTMHVPPLAIGFRLTLPGMKVVDLGTEFAVEVDGAESSLHVFDGEVEAHVPGSQMQIIREGNSLKKATDRGVVMGISKAADFPSVEEFERRKEEYYQRKTKQWRAAMNTVRSDERILGCYQFWRWEDEKWDRLVNNFAIPKLPYSHGSAVGARWVDGRWPSKPALEFKSPGDRVRINLGKDQYEGLTMAAWIRVDGLDRKYNALLLSDGYEDGEPHWQIEKSGRLMFSVSYMRFPPPNGQQFDPYRQDQVYSSPQVVNTDGRRWHHVAVTFDATTGEAVQYFDGKAVSREVSEHHLGNRKVTFGPCAIGNWGMPIEGVPFPVRNLNGRVDEFLIYKEPLSGDEISNLYELGIPN</sequence>
<keyword evidence="1" id="KW-0812">Transmembrane</keyword>
<comment type="caution">
    <text evidence="2">The sequence shown here is derived from an EMBL/GenBank/DDBJ whole genome shotgun (WGS) entry which is preliminary data.</text>
</comment>
<keyword evidence="3" id="KW-1185">Reference proteome</keyword>
<protein>
    <submittedName>
        <fullName evidence="2">FecR protein</fullName>
    </submittedName>
</protein>
<dbReference type="Proteomes" id="UP000319143">
    <property type="component" value="Unassembled WGS sequence"/>
</dbReference>